<dbReference type="EMBL" id="KK583215">
    <property type="protein sequence ID" value="KDO27681.1"/>
    <property type="molecule type" value="Genomic_DNA"/>
</dbReference>
<evidence type="ECO:0000313" key="3">
    <source>
        <dbReference type="Proteomes" id="UP000030745"/>
    </source>
</evidence>
<feature type="region of interest" description="Disordered" evidence="1">
    <location>
        <begin position="268"/>
        <end position="297"/>
    </location>
</feature>
<sequence length="421" mass="49360">MELKASSVRQLPELPARDAMDVLQKVHGFYQVKNEDDLRQCMEGLNALFNRALDLELDEEHKPAPRVKKAPRPASTSTPRSPRSAAYLDRAAEILAATDPHALSSLLESPGMRHALNVTGIRPEDLVPKTHADFVRERDRAWTVPPEIAAMRFKHYEKARKSSVALLLQVAESQEIPSSDDAKDFDRELDHERRLLEDMIRGRLRYEKVLEKEAEMIRRKRAKFLVQENGVFRRRGDEPPAFKDHVHAERSETNRLKMERVRAQRQLLEQTKQENADARRRYEQSRATQTKKEKDDQLKLKRVLGDERERKRLQVIEDARELDRQRRECIELAVHERRKRLAQHAREVTVQRAKKIQSFKTDEASKKLHATTERVDNLKEIRRAILQERNRIHVLTRSRKAHCKSLRDEIDVLPVHLFLIH</sequence>
<keyword evidence="3" id="KW-1185">Reference proteome</keyword>
<dbReference type="OrthoDB" id="78542at2759"/>
<feature type="region of interest" description="Disordered" evidence="1">
    <location>
        <begin position="60"/>
        <end position="84"/>
    </location>
</feature>
<name>A0A067CMF4_SAPPC</name>
<dbReference type="OMA" id="AMRFKHY"/>
<dbReference type="AlphaFoldDB" id="A0A067CMF4"/>
<reference evidence="2 3" key="1">
    <citation type="journal article" date="2013" name="PLoS Genet.">
        <title>Distinctive expansion of potential virulence genes in the genome of the oomycete fish pathogen Saprolegnia parasitica.</title>
        <authorList>
            <person name="Jiang R.H."/>
            <person name="de Bruijn I."/>
            <person name="Haas B.J."/>
            <person name="Belmonte R."/>
            <person name="Lobach L."/>
            <person name="Christie J."/>
            <person name="van den Ackerveken G."/>
            <person name="Bottin A."/>
            <person name="Bulone V."/>
            <person name="Diaz-Moreno S.M."/>
            <person name="Dumas B."/>
            <person name="Fan L."/>
            <person name="Gaulin E."/>
            <person name="Govers F."/>
            <person name="Grenville-Briggs L.J."/>
            <person name="Horner N.R."/>
            <person name="Levin J.Z."/>
            <person name="Mammella M."/>
            <person name="Meijer H.J."/>
            <person name="Morris P."/>
            <person name="Nusbaum C."/>
            <person name="Oome S."/>
            <person name="Phillips A.J."/>
            <person name="van Rooyen D."/>
            <person name="Rzeszutek E."/>
            <person name="Saraiva M."/>
            <person name="Secombes C.J."/>
            <person name="Seidl M.F."/>
            <person name="Snel B."/>
            <person name="Stassen J.H."/>
            <person name="Sykes S."/>
            <person name="Tripathy S."/>
            <person name="van den Berg H."/>
            <person name="Vega-Arreguin J.C."/>
            <person name="Wawra S."/>
            <person name="Young S.K."/>
            <person name="Zeng Q."/>
            <person name="Dieguez-Uribeondo J."/>
            <person name="Russ C."/>
            <person name="Tyler B.M."/>
            <person name="van West P."/>
        </authorList>
    </citation>
    <scope>NUCLEOTIDE SEQUENCE [LARGE SCALE GENOMIC DNA]</scope>
    <source>
        <strain evidence="2 3">CBS 223.65</strain>
    </source>
</reference>
<dbReference type="RefSeq" id="XP_012201492.1">
    <property type="nucleotide sequence ID" value="XM_012346102.1"/>
</dbReference>
<feature type="compositionally biased region" description="Low complexity" evidence="1">
    <location>
        <begin position="72"/>
        <end position="84"/>
    </location>
</feature>
<proteinExistence type="predicted"/>
<dbReference type="VEuPathDB" id="FungiDB:SPRG_07310"/>
<protein>
    <submittedName>
        <fullName evidence="2">Uncharacterized protein</fullName>
    </submittedName>
</protein>
<dbReference type="GeneID" id="24129591"/>
<feature type="compositionally biased region" description="Basic and acidic residues" evidence="1">
    <location>
        <begin position="271"/>
        <end position="297"/>
    </location>
</feature>
<evidence type="ECO:0000313" key="2">
    <source>
        <dbReference type="EMBL" id="KDO27681.1"/>
    </source>
</evidence>
<dbReference type="STRING" id="695850.A0A067CMF4"/>
<evidence type="ECO:0000256" key="1">
    <source>
        <dbReference type="SAM" id="MobiDB-lite"/>
    </source>
</evidence>
<accession>A0A067CMF4</accession>
<dbReference type="Proteomes" id="UP000030745">
    <property type="component" value="Unassembled WGS sequence"/>
</dbReference>
<organism evidence="2 3">
    <name type="scientific">Saprolegnia parasitica (strain CBS 223.65)</name>
    <dbReference type="NCBI Taxonomy" id="695850"/>
    <lineage>
        <taxon>Eukaryota</taxon>
        <taxon>Sar</taxon>
        <taxon>Stramenopiles</taxon>
        <taxon>Oomycota</taxon>
        <taxon>Saprolegniomycetes</taxon>
        <taxon>Saprolegniales</taxon>
        <taxon>Saprolegniaceae</taxon>
        <taxon>Saprolegnia</taxon>
    </lineage>
</organism>
<gene>
    <name evidence="2" type="ORF">SPRG_07310</name>
</gene>
<dbReference type="KEGG" id="spar:SPRG_07310"/>